<protein>
    <recommendedName>
        <fullName evidence="6">RING-type domain-containing protein</fullName>
    </recommendedName>
</protein>
<accession>A0AAW1NR62</accession>
<name>A0AAW1NR62_9CHLO</name>
<keyword evidence="2 4" id="KW-0863">Zinc-finger</keyword>
<evidence type="ECO:0000256" key="1">
    <source>
        <dbReference type="ARBA" id="ARBA00022723"/>
    </source>
</evidence>
<dbReference type="InterPro" id="IPR013083">
    <property type="entry name" value="Znf_RING/FYVE/PHD"/>
</dbReference>
<dbReference type="SUPFAM" id="SSF57850">
    <property type="entry name" value="RING/U-box"/>
    <property type="match status" value="1"/>
</dbReference>
<dbReference type="SMART" id="SM00184">
    <property type="entry name" value="RING"/>
    <property type="match status" value="1"/>
</dbReference>
<feature type="domain" description="RING-type" evidence="6">
    <location>
        <begin position="167"/>
        <end position="208"/>
    </location>
</feature>
<dbReference type="Gene3D" id="3.30.40.10">
    <property type="entry name" value="Zinc/RING finger domain, C3HC4 (zinc finger)"/>
    <property type="match status" value="1"/>
</dbReference>
<keyword evidence="8" id="KW-1185">Reference proteome</keyword>
<comment type="caution">
    <text evidence="7">The sequence shown here is derived from an EMBL/GenBank/DDBJ whole genome shotgun (WGS) entry which is preliminary data.</text>
</comment>
<keyword evidence="1" id="KW-0479">Metal-binding</keyword>
<dbReference type="GO" id="GO:0008270">
    <property type="term" value="F:zinc ion binding"/>
    <property type="evidence" value="ECO:0007669"/>
    <property type="project" value="UniProtKB-KW"/>
</dbReference>
<sequence length="234" mass="25089">MVNAAAIAVPVGVVCGLAALAVVVIWVLRRRHNIASDQASLPTSTLTKPASSKHAMILDSGSHLPAYETSARPSNQTSTRAVYDCIVTTGQSTISEAAGAQCTASGGALAYAIPIDSEVYDSQDLGSAPGGHGRGDRHYPAAEDILKTMSSEKMSLQTTQVIQKQCCPICHEVIAMGHTIAWLPCEHVFHHKCIGQWLNSCRSCPSCHIVLTTHTLEDVVQEGQWHHVRSSDRR</sequence>
<dbReference type="Proteomes" id="UP001465755">
    <property type="component" value="Unassembled WGS sequence"/>
</dbReference>
<evidence type="ECO:0000313" key="8">
    <source>
        <dbReference type="Proteomes" id="UP001465755"/>
    </source>
</evidence>
<dbReference type="Pfam" id="PF13639">
    <property type="entry name" value="zf-RING_2"/>
    <property type="match status" value="1"/>
</dbReference>
<evidence type="ECO:0000256" key="5">
    <source>
        <dbReference type="SAM" id="Phobius"/>
    </source>
</evidence>
<evidence type="ECO:0000259" key="6">
    <source>
        <dbReference type="PROSITE" id="PS50089"/>
    </source>
</evidence>
<keyword evidence="5" id="KW-0472">Membrane</keyword>
<feature type="transmembrane region" description="Helical" evidence="5">
    <location>
        <begin position="6"/>
        <end position="28"/>
    </location>
</feature>
<reference evidence="7 8" key="1">
    <citation type="journal article" date="2024" name="Nat. Commun.">
        <title>Phylogenomics reveals the evolutionary origins of lichenization in chlorophyte algae.</title>
        <authorList>
            <person name="Puginier C."/>
            <person name="Libourel C."/>
            <person name="Otte J."/>
            <person name="Skaloud P."/>
            <person name="Haon M."/>
            <person name="Grisel S."/>
            <person name="Petersen M."/>
            <person name="Berrin J.G."/>
            <person name="Delaux P.M."/>
            <person name="Dal Grande F."/>
            <person name="Keller J."/>
        </authorList>
    </citation>
    <scope>NUCLEOTIDE SEQUENCE [LARGE SCALE GENOMIC DNA]</scope>
    <source>
        <strain evidence="7 8">SAG 2036</strain>
    </source>
</reference>
<dbReference type="EMBL" id="JALJOQ010000177">
    <property type="protein sequence ID" value="KAK9791395.1"/>
    <property type="molecule type" value="Genomic_DNA"/>
</dbReference>
<dbReference type="PANTHER" id="PTHR15710">
    <property type="entry name" value="E3 UBIQUITIN-PROTEIN LIGASE PRAJA"/>
    <property type="match status" value="1"/>
</dbReference>
<dbReference type="PROSITE" id="PS50089">
    <property type="entry name" value="ZF_RING_2"/>
    <property type="match status" value="1"/>
</dbReference>
<dbReference type="InterPro" id="IPR001841">
    <property type="entry name" value="Znf_RING"/>
</dbReference>
<gene>
    <name evidence="7" type="ORF">WJX73_002504</name>
</gene>
<organism evidence="7 8">
    <name type="scientific">Symbiochloris irregularis</name>
    <dbReference type="NCBI Taxonomy" id="706552"/>
    <lineage>
        <taxon>Eukaryota</taxon>
        <taxon>Viridiplantae</taxon>
        <taxon>Chlorophyta</taxon>
        <taxon>core chlorophytes</taxon>
        <taxon>Trebouxiophyceae</taxon>
        <taxon>Trebouxiales</taxon>
        <taxon>Trebouxiaceae</taxon>
        <taxon>Symbiochloris</taxon>
    </lineage>
</organism>
<evidence type="ECO:0000256" key="2">
    <source>
        <dbReference type="ARBA" id="ARBA00022771"/>
    </source>
</evidence>
<keyword evidence="5" id="KW-0812">Transmembrane</keyword>
<evidence type="ECO:0000256" key="3">
    <source>
        <dbReference type="ARBA" id="ARBA00022833"/>
    </source>
</evidence>
<evidence type="ECO:0000256" key="4">
    <source>
        <dbReference type="PROSITE-ProRule" id="PRU00175"/>
    </source>
</evidence>
<dbReference type="AlphaFoldDB" id="A0AAW1NR62"/>
<evidence type="ECO:0000313" key="7">
    <source>
        <dbReference type="EMBL" id="KAK9791395.1"/>
    </source>
</evidence>
<keyword evidence="3" id="KW-0862">Zinc</keyword>
<keyword evidence="5" id="KW-1133">Transmembrane helix</keyword>
<proteinExistence type="predicted"/>